<comment type="caution">
    <text evidence="2">The sequence shown here is derived from an EMBL/GenBank/DDBJ whole genome shotgun (WGS) entry which is preliminary data.</text>
</comment>
<reference evidence="2" key="1">
    <citation type="submission" date="2023-06" db="EMBL/GenBank/DDBJ databases">
        <title>Sysu t00039.</title>
        <authorList>
            <person name="Gao L."/>
            <person name="Fang B.-Z."/>
            <person name="Li W.-J."/>
        </authorList>
    </citation>
    <scope>NUCLEOTIDE SEQUENCE</scope>
    <source>
        <strain evidence="2">SYSU T00039</strain>
    </source>
</reference>
<dbReference type="InterPro" id="IPR007569">
    <property type="entry name" value="DUF559"/>
</dbReference>
<evidence type="ECO:0000313" key="2">
    <source>
        <dbReference type="EMBL" id="MDN4486860.1"/>
    </source>
</evidence>
<dbReference type="Gene3D" id="3.40.960.10">
    <property type="entry name" value="VSR Endonuclease"/>
    <property type="match status" value="1"/>
</dbReference>
<evidence type="ECO:0000259" key="1">
    <source>
        <dbReference type="Pfam" id="PF04480"/>
    </source>
</evidence>
<proteinExistence type="predicted"/>
<dbReference type="Pfam" id="PF04480">
    <property type="entry name" value="DUF559"/>
    <property type="match status" value="1"/>
</dbReference>
<gene>
    <name evidence="2" type="ORF">QQX10_01630</name>
</gene>
<evidence type="ECO:0000313" key="3">
    <source>
        <dbReference type="Proteomes" id="UP001172737"/>
    </source>
</evidence>
<dbReference type="AlphaFoldDB" id="A0AAW7M794"/>
<dbReference type="Proteomes" id="UP001172737">
    <property type="component" value="Unassembled WGS sequence"/>
</dbReference>
<name>A0AAW7M794_9MICO</name>
<accession>A0AAW7M794</accession>
<dbReference type="InterPro" id="IPR011335">
    <property type="entry name" value="Restrct_endonuc-II-like"/>
</dbReference>
<organism evidence="2 3">
    <name type="scientific">Demequina lignilytica</name>
    <dbReference type="NCBI Taxonomy" id="3051663"/>
    <lineage>
        <taxon>Bacteria</taxon>
        <taxon>Bacillati</taxon>
        <taxon>Actinomycetota</taxon>
        <taxon>Actinomycetes</taxon>
        <taxon>Micrococcales</taxon>
        <taxon>Demequinaceae</taxon>
        <taxon>Demequina</taxon>
    </lineage>
</organism>
<keyword evidence="3" id="KW-1185">Reference proteome</keyword>
<feature type="domain" description="DUF559" evidence="1">
    <location>
        <begin position="235"/>
        <end position="295"/>
    </location>
</feature>
<protein>
    <submittedName>
        <fullName evidence="2">DUF559 domain-containing protein</fullName>
    </submittedName>
</protein>
<dbReference type="EMBL" id="JAUHPX010000001">
    <property type="protein sequence ID" value="MDN4486860.1"/>
    <property type="molecule type" value="Genomic_DNA"/>
</dbReference>
<dbReference type="SUPFAM" id="SSF52980">
    <property type="entry name" value="Restriction endonuclease-like"/>
    <property type="match status" value="1"/>
</dbReference>
<dbReference type="RefSeq" id="WP_301144443.1">
    <property type="nucleotide sequence ID" value="NZ_JAUHPX010000001.1"/>
</dbReference>
<sequence>MARAARSDGRLTALISRLDGPRDPVLPRRQVLDAIGRAGLDRAVADGTLTRVLPGWYGLAAHADDHQVRCAAVVRWSRGALAITGRSALHLLDSRFPAPQRVEARSERHGHVRAPAWLRVRYGESVRWRITVGGVTCLVSDDAVLDAWCIAAPADRETVFYTALWLRAVSPRQLRRAADRRAKVADRRSLVRLLDEFDDGATSPTEVLARRRVFVGHEFAELEAQVSIRAAGRTRIADLLHRRARLVIELDGSAYHDGPEQVARDRARDAELLAAGYATVRFGFRELMRDPDRCRTLLRAAISSRLGRT</sequence>